<evidence type="ECO:0000313" key="2">
    <source>
        <dbReference type="EMBL" id="KAF2853949.1"/>
    </source>
</evidence>
<gene>
    <name evidence="2" type="ORF">T440DRAFT_476563</name>
</gene>
<dbReference type="Proteomes" id="UP000799423">
    <property type="component" value="Unassembled WGS sequence"/>
</dbReference>
<feature type="compositionally biased region" description="Basic residues" evidence="1">
    <location>
        <begin position="177"/>
        <end position="186"/>
    </location>
</feature>
<reference evidence="2" key="1">
    <citation type="submission" date="2020-01" db="EMBL/GenBank/DDBJ databases">
        <authorList>
            <consortium name="DOE Joint Genome Institute"/>
            <person name="Haridas S."/>
            <person name="Albert R."/>
            <person name="Binder M."/>
            <person name="Bloem J."/>
            <person name="Labutti K."/>
            <person name="Salamov A."/>
            <person name="Andreopoulos B."/>
            <person name="Baker S.E."/>
            <person name="Barry K."/>
            <person name="Bills G."/>
            <person name="Bluhm B.H."/>
            <person name="Cannon C."/>
            <person name="Castanera R."/>
            <person name="Culley D.E."/>
            <person name="Daum C."/>
            <person name="Ezra D."/>
            <person name="Gonzalez J.B."/>
            <person name="Henrissat B."/>
            <person name="Kuo A."/>
            <person name="Liang C."/>
            <person name="Lipzen A."/>
            <person name="Lutzoni F."/>
            <person name="Magnuson J."/>
            <person name="Mondo S."/>
            <person name="Nolan M."/>
            <person name="Ohm R."/>
            <person name="Pangilinan J."/>
            <person name="Park H.-J."/>
            <person name="Ramirez L."/>
            <person name="Alfaro M."/>
            <person name="Sun H."/>
            <person name="Tritt A."/>
            <person name="Yoshinaga Y."/>
            <person name="Zwiers L.-H."/>
            <person name="Turgeon B.G."/>
            <person name="Goodwin S.B."/>
            <person name="Spatafora J.W."/>
            <person name="Crous P.W."/>
            <person name="Grigoriev I.V."/>
        </authorList>
    </citation>
    <scope>NUCLEOTIDE SEQUENCE</scope>
    <source>
        <strain evidence="2">IPT5</strain>
    </source>
</reference>
<protein>
    <submittedName>
        <fullName evidence="2">Uncharacterized protein</fullName>
    </submittedName>
</protein>
<sequence length="186" mass="19955">MSGPPSNSYARAEGDNDSTVDVNNSEAVISRLRAQGTSKSRALPVSEINVSGRSRSLRSESTLSSEVQPQQPKINSVAAPLIRSSSEGAETRPASKPTPSDKRPPRGQKRQASLQEEASMTKNGVPLFTPSDAKPTLGGVNPQTWNDFASVIPAGAAPQATELYRFLETRSSSNTKHPSKKQKKRK</sequence>
<accession>A0A6A7BHS8</accession>
<feature type="compositionally biased region" description="Low complexity" evidence="1">
    <location>
        <begin position="51"/>
        <end position="66"/>
    </location>
</feature>
<feature type="compositionally biased region" description="Polar residues" evidence="1">
    <location>
        <begin position="110"/>
        <end position="122"/>
    </location>
</feature>
<dbReference type="AlphaFoldDB" id="A0A6A7BHS8"/>
<organism evidence="2 3">
    <name type="scientific">Plenodomus tracheiphilus IPT5</name>
    <dbReference type="NCBI Taxonomy" id="1408161"/>
    <lineage>
        <taxon>Eukaryota</taxon>
        <taxon>Fungi</taxon>
        <taxon>Dikarya</taxon>
        <taxon>Ascomycota</taxon>
        <taxon>Pezizomycotina</taxon>
        <taxon>Dothideomycetes</taxon>
        <taxon>Pleosporomycetidae</taxon>
        <taxon>Pleosporales</taxon>
        <taxon>Pleosporineae</taxon>
        <taxon>Leptosphaeriaceae</taxon>
        <taxon>Plenodomus</taxon>
    </lineage>
</organism>
<feature type="region of interest" description="Disordered" evidence="1">
    <location>
        <begin position="1"/>
        <end position="141"/>
    </location>
</feature>
<proteinExistence type="predicted"/>
<name>A0A6A7BHS8_9PLEO</name>
<evidence type="ECO:0000313" key="3">
    <source>
        <dbReference type="Proteomes" id="UP000799423"/>
    </source>
</evidence>
<feature type="compositionally biased region" description="Polar residues" evidence="1">
    <location>
        <begin position="17"/>
        <end position="27"/>
    </location>
</feature>
<evidence type="ECO:0000256" key="1">
    <source>
        <dbReference type="SAM" id="MobiDB-lite"/>
    </source>
</evidence>
<dbReference type="EMBL" id="MU006294">
    <property type="protein sequence ID" value="KAF2853949.1"/>
    <property type="molecule type" value="Genomic_DNA"/>
</dbReference>
<feature type="region of interest" description="Disordered" evidence="1">
    <location>
        <begin position="163"/>
        <end position="186"/>
    </location>
</feature>
<keyword evidence="3" id="KW-1185">Reference proteome</keyword>